<proteinExistence type="predicted"/>
<feature type="transmembrane region" description="Helical" evidence="2">
    <location>
        <begin position="51"/>
        <end position="67"/>
    </location>
</feature>
<accession>A4VMD3</accession>
<dbReference type="KEGG" id="psa:PST_2482"/>
<dbReference type="EMBL" id="CP000304">
    <property type="protein sequence ID" value="ABP80134.1"/>
    <property type="molecule type" value="Genomic_DNA"/>
</dbReference>
<keyword evidence="2" id="KW-0812">Transmembrane</keyword>
<sequence>MLAASPQVRETPMPMFESDYSLAWALYGLAALGCLLFWFRVTRWMWRWLREPLRLIAAVLLFTPTIVDPAKELFAPAVAITAMDLAFKVSNNAWRAVADLAMYGLIAFALYLLLVAIRWPLERRYGRRDEAVADEDPRTLRERMEDEHDDEPDYTPSRGRMRTEPRI</sequence>
<keyword evidence="2" id="KW-0472">Membrane</keyword>
<dbReference type="eggNOG" id="ENOG5033A9K">
    <property type="taxonomic scope" value="Bacteria"/>
</dbReference>
<evidence type="ECO:0000256" key="2">
    <source>
        <dbReference type="SAM" id="Phobius"/>
    </source>
</evidence>
<feature type="region of interest" description="Disordered" evidence="1">
    <location>
        <begin position="133"/>
        <end position="167"/>
    </location>
</feature>
<organism evidence="3 4">
    <name type="scientific">Stutzerimonas stutzeri (strain A1501)</name>
    <name type="common">Pseudomonas stutzeri</name>
    <dbReference type="NCBI Taxonomy" id="379731"/>
    <lineage>
        <taxon>Bacteria</taxon>
        <taxon>Pseudomonadati</taxon>
        <taxon>Pseudomonadota</taxon>
        <taxon>Gammaproteobacteria</taxon>
        <taxon>Pseudomonadales</taxon>
        <taxon>Pseudomonadaceae</taxon>
        <taxon>Stutzerimonas</taxon>
    </lineage>
</organism>
<evidence type="ECO:0000256" key="1">
    <source>
        <dbReference type="SAM" id="MobiDB-lite"/>
    </source>
</evidence>
<gene>
    <name evidence="3" type="ordered locus">PST_2482</name>
</gene>
<keyword evidence="4" id="KW-1185">Reference proteome</keyword>
<dbReference type="AlphaFoldDB" id="A4VMD3"/>
<dbReference type="HOGENOM" id="CLU_136782_0_0_6"/>
<feature type="compositionally biased region" description="Basic and acidic residues" evidence="1">
    <location>
        <begin position="133"/>
        <end position="146"/>
    </location>
</feature>
<feature type="transmembrane region" description="Helical" evidence="2">
    <location>
        <begin position="100"/>
        <end position="121"/>
    </location>
</feature>
<name>A4VMD3_STUS1</name>
<dbReference type="Proteomes" id="UP000000233">
    <property type="component" value="Chromosome"/>
</dbReference>
<keyword evidence="2" id="KW-1133">Transmembrane helix</keyword>
<protein>
    <submittedName>
        <fullName evidence="3">Permease of the major facilitator superfamily</fullName>
    </submittedName>
</protein>
<evidence type="ECO:0000313" key="3">
    <source>
        <dbReference type="EMBL" id="ABP80134.1"/>
    </source>
</evidence>
<evidence type="ECO:0000313" key="4">
    <source>
        <dbReference type="Proteomes" id="UP000000233"/>
    </source>
</evidence>
<reference evidence="3 4" key="1">
    <citation type="journal article" date="2008" name="Proc. Natl. Acad. Sci. U.S.A.">
        <title>Nitrogen fixation island and rhizosphere competence traits in the genome of root-associated Pseudomonas stutzeri A1501.</title>
        <authorList>
            <person name="Yan Y."/>
            <person name="Yang J."/>
            <person name="Dou Y."/>
            <person name="Chen M."/>
            <person name="Ping S."/>
            <person name="Peng J."/>
            <person name="Lu W."/>
            <person name="Zhang W."/>
            <person name="Yao Z."/>
            <person name="Li H."/>
            <person name="Liu W."/>
            <person name="He S."/>
            <person name="Geng L."/>
            <person name="Zhang X."/>
            <person name="Yang F."/>
            <person name="Yu H."/>
            <person name="Zhan Y."/>
            <person name="Li D."/>
            <person name="Lin Z."/>
            <person name="Wang Y."/>
            <person name="Elmerich C."/>
            <person name="Lin M."/>
            <person name="Jin Q."/>
        </authorList>
    </citation>
    <scope>NUCLEOTIDE SEQUENCE [LARGE SCALE GENOMIC DNA]</scope>
    <source>
        <strain evidence="3 4">A1501</strain>
    </source>
</reference>
<feature type="transmembrane region" description="Helical" evidence="2">
    <location>
        <begin position="20"/>
        <end position="39"/>
    </location>
</feature>